<keyword evidence="1" id="KW-0812">Transmembrane</keyword>
<dbReference type="Pfam" id="PF01030">
    <property type="entry name" value="Recep_L_domain"/>
    <property type="match status" value="2"/>
</dbReference>
<keyword evidence="1" id="KW-1133">Transmembrane helix</keyword>
<dbReference type="SUPFAM" id="SSF52058">
    <property type="entry name" value="L domain-like"/>
    <property type="match status" value="3"/>
</dbReference>
<feature type="chain" id="PRO_5003406184" description="Receptor L-domain domain-containing protein" evidence="2">
    <location>
        <begin position="17"/>
        <end position="485"/>
    </location>
</feature>
<dbReference type="OrthoDB" id="5898752at2759"/>
<protein>
    <recommendedName>
        <fullName evidence="3">Receptor L-domain domain-containing protein</fullName>
    </recommendedName>
</protein>
<accession>G0P0G3</accession>
<evidence type="ECO:0000313" key="4">
    <source>
        <dbReference type="EMBL" id="EGT41734.1"/>
    </source>
</evidence>
<dbReference type="STRING" id="135651.G0P0G3"/>
<sequence length="485" mass="55325">MKPLFIVFVLIHTVSSKSYCDEGCSFAEPSITHNTIKKWPSSCKKVCGDIVVRSGNNLTESDLKTAFSELTNLNGNLIIEHTNFGNLDFLSRKIKFSSEFNAEITIRFNSNLKNANAIDSWTTEGSFVWNIYENPKLDFEPFCNKDRGIWNMDLNVYGNWKNCDCKSVRINPGSLSYYPNCTAIDGGRYNGLRITDVKSETDLSGLLKLNKITGVLEIFDTNLRNLSFLRNLEKIDMSASYGGNIIDIYSNPKLTRLGFDSLKKLIPNTDGLRISLAWNHPDLCLTISELQLLVDNKMELYSDPEVKICQDGKNICKFDDLGTMKEDCRYIVGKIVVNSKNEEFAWKLENVTNIYGSITVQGTKKLTELNFLRHLQQVASVAYGERKPLIRINSNKKLQTVLLPSLRRLYPNDQKIEITNNELKVFNNKEECLSFQKAVNATVEYNGFSCKEFSQKKITGTKRSSNFHVMEFLVVLLVLYIWVFH</sequence>
<dbReference type="eggNOG" id="ENOG502RT5B">
    <property type="taxonomic scope" value="Eukaryota"/>
</dbReference>
<feature type="transmembrane region" description="Helical" evidence="1">
    <location>
        <begin position="467"/>
        <end position="484"/>
    </location>
</feature>
<dbReference type="AlphaFoldDB" id="G0P0G3"/>
<organism evidence="5">
    <name type="scientific">Caenorhabditis brenneri</name>
    <name type="common">Nematode worm</name>
    <dbReference type="NCBI Taxonomy" id="135651"/>
    <lineage>
        <taxon>Eukaryota</taxon>
        <taxon>Metazoa</taxon>
        <taxon>Ecdysozoa</taxon>
        <taxon>Nematoda</taxon>
        <taxon>Chromadorea</taxon>
        <taxon>Rhabditida</taxon>
        <taxon>Rhabditina</taxon>
        <taxon>Rhabditomorpha</taxon>
        <taxon>Rhabditoidea</taxon>
        <taxon>Rhabditidae</taxon>
        <taxon>Peloderinae</taxon>
        <taxon>Caenorhabditis</taxon>
    </lineage>
</organism>
<dbReference type="InterPro" id="IPR053079">
    <property type="entry name" value="SPS2_domain"/>
</dbReference>
<dbReference type="PANTHER" id="PTHR21662:SF7">
    <property type="entry name" value="RECEPTOR L-DOMAIN DOMAIN-CONTAINING PROTEIN"/>
    <property type="match status" value="1"/>
</dbReference>
<dbReference type="InterPro" id="IPR036941">
    <property type="entry name" value="Rcpt_L-dom_sf"/>
</dbReference>
<dbReference type="HOGENOM" id="CLU_028064_2_0_1"/>
<dbReference type="EMBL" id="GL380000">
    <property type="protein sequence ID" value="EGT41734.1"/>
    <property type="molecule type" value="Genomic_DNA"/>
</dbReference>
<name>G0P0G3_CAEBE</name>
<gene>
    <name evidence="4" type="ORF">CAEBREN_28261</name>
</gene>
<evidence type="ECO:0000259" key="3">
    <source>
        <dbReference type="Pfam" id="PF01030"/>
    </source>
</evidence>
<proteinExistence type="predicted"/>
<evidence type="ECO:0000313" key="5">
    <source>
        <dbReference type="Proteomes" id="UP000008068"/>
    </source>
</evidence>
<dbReference type="InParanoid" id="G0P0G3"/>
<dbReference type="Gene3D" id="3.80.20.20">
    <property type="entry name" value="Receptor L-domain"/>
    <property type="match status" value="3"/>
</dbReference>
<dbReference type="PANTHER" id="PTHR21662">
    <property type="entry name" value="RECEPTOR PROTEIN-TYROSINE KINASE"/>
    <property type="match status" value="1"/>
</dbReference>
<evidence type="ECO:0000256" key="2">
    <source>
        <dbReference type="SAM" id="SignalP"/>
    </source>
</evidence>
<reference evidence="5" key="1">
    <citation type="submission" date="2011-07" db="EMBL/GenBank/DDBJ databases">
        <authorList>
            <consortium name="Caenorhabditis brenneri Sequencing and Analysis Consortium"/>
            <person name="Wilson R.K."/>
        </authorList>
    </citation>
    <scope>NUCLEOTIDE SEQUENCE [LARGE SCALE GENOMIC DNA]</scope>
    <source>
        <strain evidence="5">PB2801</strain>
    </source>
</reference>
<evidence type="ECO:0000256" key="1">
    <source>
        <dbReference type="SAM" id="Phobius"/>
    </source>
</evidence>
<dbReference type="InterPro" id="IPR000494">
    <property type="entry name" value="Rcpt_L-dom"/>
</dbReference>
<feature type="signal peptide" evidence="2">
    <location>
        <begin position="1"/>
        <end position="16"/>
    </location>
</feature>
<dbReference type="Proteomes" id="UP000008068">
    <property type="component" value="Unassembled WGS sequence"/>
</dbReference>
<keyword evidence="2" id="KW-0732">Signal</keyword>
<feature type="domain" description="Receptor L-domain" evidence="3">
    <location>
        <begin position="327"/>
        <end position="422"/>
    </location>
</feature>
<feature type="domain" description="Receptor L-domain" evidence="3">
    <location>
        <begin position="180"/>
        <end position="289"/>
    </location>
</feature>
<keyword evidence="5" id="KW-1185">Reference proteome</keyword>
<keyword evidence="1" id="KW-0472">Membrane</keyword>